<accession>A0A4V2SK44</accession>
<dbReference type="AlphaFoldDB" id="A0A4V2SK44"/>
<name>A0A4V2SK44_9PAST</name>
<keyword evidence="2" id="KW-1185">Reference proteome</keyword>
<organism evidence="1 2">
    <name type="scientific">Nicoletella semolina</name>
    <dbReference type="NCBI Taxonomy" id="271160"/>
    <lineage>
        <taxon>Bacteria</taxon>
        <taxon>Pseudomonadati</taxon>
        <taxon>Pseudomonadota</taxon>
        <taxon>Gammaproteobacteria</taxon>
        <taxon>Pasteurellales</taxon>
        <taxon>Pasteurellaceae</taxon>
        <taxon>Nicoletella</taxon>
    </lineage>
</organism>
<dbReference type="Proteomes" id="UP000295537">
    <property type="component" value="Unassembled WGS sequence"/>
</dbReference>
<evidence type="ECO:0000313" key="1">
    <source>
        <dbReference type="EMBL" id="TCP18106.1"/>
    </source>
</evidence>
<evidence type="ECO:0000313" key="2">
    <source>
        <dbReference type="Proteomes" id="UP000295537"/>
    </source>
</evidence>
<gene>
    <name evidence="1" type="ORF">EV693_10372</name>
</gene>
<comment type="caution">
    <text evidence="1">The sequence shown here is derived from an EMBL/GenBank/DDBJ whole genome shotgun (WGS) entry which is preliminary data.</text>
</comment>
<dbReference type="EMBL" id="SLXJ01000003">
    <property type="protein sequence ID" value="TCP18106.1"/>
    <property type="molecule type" value="Genomic_DNA"/>
</dbReference>
<proteinExistence type="predicted"/>
<reference evidence="1 2" key="1">
    <citation type="submission" date="2019-03" db="EMBL/GenBank/DDBJ databases">
        <title>Genomic Encyclopedia of Type Strains, Phase IV (KMG-IV): sequencing the most valuable type-strain genomes for metagenomic binning, comparative biology and taxonomic classification.</title>
        <authorList>
            <person name="Goeker M."/>
        </authorList>
    </citation>
    <scope>NUCLEOTIDE SEQUENCE [LARGE SCALE GENOMIC DNA]</scope>
    <source>
        <strain evidence="1 2">DSM 16380</strain>
    </source>
</reference>
<protein>
    <submittedName>
        <fullName evidence="1">Uncharacterized protein</fullName>
    </submittedName>
</protein>
<sequence length="63" mass="7285">MMKNTILKPVKKRYLSPKDYLKDVQLNSTNNNIDRVRFIPPEIGKSGFGKFLVEYKTAVLVAR</sequence>